<dbReference type="RefSeq" id="WP_061257860.1">
    <property type="nucleotide sequence ID" value="NZ_JBFALK010000017.1"/>
</dbReference>
<keyword evidence="1" id="KW-0223">Dioxygenase</keyword>
<comment type="cofactor">
    <cofactor evidence="1">
        <name>heme</name>
        <dbReference type="ChEBI" id="CHEBI:30413"/>
    </cofactor>
    <text evidence="1">Binds 1 heme group per subunit.</text>
</comment>
<feature type="binding site" description="axial binding residue" evidence="1">
    <location>
        <position position="228"/>
    </location>
    <ligand>
        <name>heme</name>
        <dbReference type="ChEBI" id="CHEBI:30413"/>
    </ligand>
    <ligandPart>
        <name>Fe</name>
        <dbReference type="ChEBI" id="CHEBI:18248"/>
    </ligandPart>
</feature>
<sequence length="270" mass="30594">MRSPTVDFAHGTPYDEYVGTDVLHTLLRPRTDVPEEPAFLVTTQVMELYFGLIRAELRLAVRRLDEDDVTAATVVLRRVTRYLEVLNVAWSALGALTPPQFNAFRDSLGEGSGFQSAMYRHVEFLLGNKSEPLTRPHRGSPEHYRELLEALRAPSLYDAVLALLSRHGHPIPAETLARDRAEPYTPSPVVEAAWVRVYTEHGPGDELWELAETLTDMSERFSEWRYRHLMSVRRTMGAKIGTGGSSGAGWLERSMRREVFPELWSARTAM</sequence>
<comment type="similarity">
    <text evidence="1">Belongs to the tryptophan 2,3-dioxygenase family.</text>
</comment>
<dbReference type="PANTHER" id="PTHR10138:SF0">
    <property type="entry name" value="TRYPTOPHAN 2,3-DIOXYGENASE"/>
    <property type="match status" value="1"/>
</dbReference>
<proteinExistence type="inferred from homology"/>
<comment type="caution">
    <text evidence="1">Lacks conserved residue(s) required for the propagation of feature annotation.</text>
</comment>
<comment type="subunit">
    <text evidence="1">Homotetramer.</text>
</comment>
<feature type="binding site" evidence="1">
    <location>
        <position position="242"/>
    </location>
    <ligand>
        <name>substrate</name>
    </ligand>
</feature>
<dbReference type="Pfam" id="PF03301">
    <property type="entry name" value="Trp_dioxygenase"/>
    <property type="match status" value="1"/>
</dbReference>
<keyword evidence="1" id="KW-0408">Iron</keyword>
<keyword evidence="1" id="KW-0823">Tryptophan catabolism</keyword>
<evidence type="ECO:0000256" key="1">
    <source>
        <dbReference type="HAMAP-Rule" id="MF_01972"/>
    </source>
</evidence>
<comment type="catalytic activity">
    <reaction evidence="1">
        <text>L-tryptophan + O2 = N-formyl-L-kynurenine</text>
        <dbReference type="Rhea" id="RHEA:24536"/>
        <dbReference type="ChEBI" id="CHEBI:15379"/>
        <dbReference type="ChEBI" id="CHEBI:57912"/>
        <dbReference type="ChEBI" id="CHEBI:58629"/>
        <dbReference type="EC" id="1.13.11.11"/>
    </reaction>
</comment>
<keyword evidence="1" id="KW-0349">Heme</keyword>
<comment type="pathway">
    <text evidence="1">Amino-acid degradation; L-tryptophan degradation via kynurenine pathway; L-kynurenine from L-tryptophan: step 1/2.</text>
</comment>
<dbReference type="HAMAP" id="MF_01972">
    <property type="entry name" value="T23O"/>
    <property type="match status" value="1"/>
</dbReference>
<dbReference type="EMBL" id="JBFALK010000017">
    <property type="protein sequence ID" value="MEV0972595.1"/>
    <property type="molecule type" value="Genomic_DNA"/>
</dbReference>
<keyword evidence="1" id="KW-0560">Oxidoreductase</keyword>
<comment type="function">
    <text evidence="1">Heme-dependent dioxygenase that catalyzes the oxidative cleavage of the L-tryptophan (L-Trp) pyrrole ring and converts L-tryptophan to N-formyl-L-kynurenine. Catalyzes the oxidative cleavage of the indole moiety.</text>
</comment>
<name>A0ABV3GLT3_MICGL</name>
<dbReference type="EC" id="1.13.11.11" evidence="1"/>
<gene>
    <name evidence="1" type="primary">kynA</name>
    <name evidence="2" type="ORF">AB0I59_28665</name>
</gene>
<dbReference type="Gene3D" id="1.20.58.480">
    <property type="match status" value="1"/>
</dbReference>
<keyword evidence="3" id="KW-1185">Reference proteome</keyword>
<feature type="binding site" evidence="1">
    <location>
        <position position="105"/>
    </location>
    <ligand>
        <name>substrate</name>
    </ligand>
</feature>
<protein>
    <recommendedName>
        <fullName evidence="1">Tryptophan 2,3-dioxygenase</fullName>
        <shortName evidence="1">TDO</shortName>
        <ecNumber evidence="1">1.13.11.11</ecNumber>
    </recommendedName>
    <alternativeName>
        <fullName evidence="1">Tryptamin 2,3-dioxygenase</fullName>
    </alternativeName>
    <alternativeName>
        <fullName evidence="1">Tryptophan oxygenase</fullName>
        <shortName evidence="1">TO</shortName>
        <shortName evidence="1">TRPO</shortName>
    </alternativeName>
    <alternativeName>
        <fullName evidence="1">Tryptophan pyrrolase</fullName>
    </alternativeName>
    <alternativeName>
        <fullName evidence="1">Tryptophanase</fullName>
    </alternativeName>
</protein>
<dbReference type="InterPro" id="IPR004981">
    <property type="entry name" value="Trp_2_3_dOase"/>
</dbReference>
<accession>A0ABV3GLT3</accession>
<keyword evidence="1" id="KW-0479">Metal-binding</keyword>
<dbReference type="Proteomes" id="UP001551675">
    <property type="component" value="Unassembled WGS sequence"/>
</dbReference>
<dbReference type="InterPro" id="IPR037217">
    <property type="entry name" value="Trp/Indoleamine_2_3_dOase-like"/>
</dbReference>
<dbReference type="SUPFAM" id="SSF140959">
    <property type="entry name" value="Indolic compounds 2,3-dioxygenase-like"/>
    <property type="match status" value="1"/>
</dbReference>
<dbReference type="PANTHER" id="PTHR10138">
    <property type="entry name" value="TRYPTOPHAN 2,3-DIOXYGENASE"/>
    <property type="match status" value="1"/>
</dbReference>
<reference evidence="2 3" key="1">
    <citation type="submission" date="2024-06" db="EMBL/GenBank/DDBJ databases">
        <title>The Natural Products Discovery Center: Release of the First 8490 Sequenced Strains for Exploring Actinobacteria Biosynthetic Diversity.</title>
        <authorList>
            <person name="Kalkreuter E."/>
            <person name="Kautsar S.A."/>
            <person name="Yang D."/>
            <person name="Bader C.D."/>
            <person name="Teijaro C.N."/>
            <person name="Fluegel L."/>
            <person name="Davis C.M."/>
            <person name="Simpson J.R."/>
            <person name="Lauterbach L."/>
            <person name="Steele A.D."/>
            <person name="Gui C."/>
            <person name="Meng S."/>
            <person name="Li G."/>
            <person name="Viehrig K."/>
            <person name="Ye F."/>
            <person name="Su P."/>
            <person name="Kiefer A.F."/>
            <person name="Nichols A."/>
            <person name="Cepeda A.J."/>
            <person name="Yan W."/>
            <person name="Fan B."/>
            <person name="Jiang Y."/>
            <person name="Adhikari A."/>
            <person name="Zheng C.-J."/>
            <person name="Schuster L."/>
            <person name="Cowan T.M."/>
            <person name="Smanski M.J."/>
            <person name="Chevrette M.G."/>
            <person name="De Carvalho L.P.S."/>
            <person name="Shen B."/>
        </authorList>
    </citation>
    <scope>NUCLEOTIDE SEQUENCE [LARGE SCALE GENOMIC DNA]</scope>
    <source>
        <strain evidence="2 3">NPDC050100</strain>
    </source>
</reference>
<evidence type="ECO:0000313" key="2">
    <source>
        <dbReference type="EMBL" id="MEV0972595.1"/>
    </source>
</evidence>
<organism evidence="2 3">
    <name type="scientific">Microtetraspora glauca</name>
    <dbReference type="NCBI Taxonomy" id="1996"/>
    <lineage>
        <taxon>Bacteria</taxon>
        <taxon>Bacillati</taxon>
        <taxon>Actinomycetota</taxon>
        <taxon>Actinomycetes</taxon>
        <taxon>Streptosporangiales</taxon>
        <taxon>Streptosporangiaceae</taxon>
        <taxon>Microtetraspora</taxon>
    </lineage>
</organism>
<comment type="caution">
    <text evidence="2">The sequence shown here is derived from an EMBL/GenBank/DDBJ whole genome shotgun (WGS) entry which is preliminary data.</text>
</comment>
<evidence type="ECO:0000313" key="3">
    <source>
        <dbReference type="Proteomes" id="UP001551675"/>
    </source>
</evidence>